<evidence type="ECO:0000256" key="2">
    <source>
        <dbReference type="SAM" id="Phobius"/>
    </source>
</evidence>
<evidence type="ECO:0000313" key="3">
    <source>
        <dbReference type="EMBL" id="MBH0112743.1"/>
    </source>
</evidence>
<proteinExistence type="predicted"/>
<comment type="caution">
    <text evidence="3">The sequence shown here is derived from an EMBL/GenBank/DDBJ whole genome shotgun (WGS) entry which is preliminary data.</text>
</comment>
<keyword evidence="4" id="KW-1185">Reference proteome</keyword>
<feature type="region of interest" description="Disordered" evidence="1">
    <location>
        <begin position="1"/>
        <end position="28"/>
    </location>
</feature>
<sequence>MNGATRHDGTPAYLAAPQRQRQTAAEADPESFISRMRAAQQVTGEPSPLVGATILLALLILGTLLAIGLDGLFVWGNT</sequence>
<dbReference type="AlphaFoldDB" id="A0A931HC22"/>
<keyword evidence="2" id="KW-0812">Transmembrane</keyword>
<keyword evidence="2" id="KW-0472">Membrane</keyword>
<name>A0A931HC22_9SPHN</name>
<evidence type="ECO:0000256" key="1">
    <source>
        <dbReference type="SAM" id="MobiDB-lite"/>
    </source>
</evidence>
<gene>
    <name evidence="3" type="ORF">I5E68_07230</name>
</gene>
<dbReference type="EMBL" id="JADZGI010000001">
    <property type="protein sequence ID" value="MBH0112743.1"/>
    <property type="molecule type" value="Genomic_DNA"/>
</dbReference>
<organism evidence="3 4">
    <name type="scientific">Novosphingobium aureum</name>
    <dbReference type="NCBI Taxonomy" id="2792964"/>
    <lineage>
        <taxon>Bacteria</taxon>
        <taxon>Pseudomonadati</taxon>
        <taxon>Pseudomonadota</taxon>
        <taxon>Alphaproteobacteria</taxon>
        <taxon>Sphingomonadales</taxon>
        <taxon>Sphingomonadaceae</taxon>
        <taxon>Novosphingobium</taxon>
    </lineage>
</organism>
<keyword evidence="2" id="KW-1133">Transmembrane helix</keyword>
<accession>A0A931HC22</accession>
<feature type="transmembrane region" description="Helical" evidence="2">
    <location>
        <begin position="54"/>
        <end position="75"/>
    </location>
</feature>
<dbReference type="Proteomes" id="UP000617634">
    <property type="component" value="Unassembled WGS sequence"/>
</dbReference>
<protein>
    <submittedName>
        <fullName evidence="3">Uncharacterized protein</fullName>
    </submittedName>
</protein>
<evidence type="ECO:0000313" key="4">
    <source>
        <dbReference type="Proteomes" id="UP000617634"/>
    </source>
</evidence>
<dbReference type="RefSeq" id="WP_197162466.1">
    <property type="nucleotide sequence ID" value="NZ_JADZGI010000001.1"/>
</dbReference>
<reference evidence="3" key="1">
    <citation type="submission" date="2020-11" db="EMBL/GenBank/DDBJ databases">
        <title>Novosphingobium aureum sp. nov., a marine bacterium isolated from sediment of a salt flat.</title>
        <authorList>
            <person name="Yoo Y."/>
            <person name="Kim J.-J."/>
        </authorList>
    </citation>
    <scope>NUCLEOTIDE SEQUENCE</scope>
    <source>
        <strain evidence="3">YJ-S2-02</strain>
    </source>
</reference>